<reference evidence="1" key="1">
    <citation type="journal article" date="2014" name="Int. J. Syst. Evol. Microbiol.">
        <title>Complete genome sequence of Corynebacterium casei LMG S-19264T (=DSM 44701T), isolated from a smear-ripened cheese.</title>
        <authorList>
            <consortium name="US DOE Joint Genome Institute (JGI-PGF)"/>
            <person name="Walter F."/>
            <person name="Albersmeier A."/>
            <person name="Kalinowski J."/>
            <person name="Ruckert C."/>
        </authorList>
    </citation>
    <scope>NUCLEOTIDE SEQUENCE</scope>
    <source>
        <strain evidence="1">JCM 4646</strain>
    </source>
</reference>
<gene>
    <name evidence="1" type="ORF">GCM10018781_34930</name>
</gene>
<dbReference type="Proteomes" id="UP000617734">
    <property type="component" value="Unassembled WGS sequence"/>
</dbReference>
<proteinExistence type="predicted"/>
<dbReference type="AlphaFoldDB" id="A0A919KTX0"/>
<protein>
    <recommendedName>
        <fullName evidence="3">DUF1579 domain-containing protein</fullName>
    </recommendedName>
</protein>
<dbReference type="RefSeq" id="WP_190211759.1">
    <property type="nucleotide sequence ID" value="NZ_BNBO01000017.1"/>
</dbReference>
<dbReference type="EMBL" id="BNBO01000017">
    <property type="protein sequence ID" value="GHH72313.1"/>
    <property type="molecule type" value="Genomic_DNA"/>
</dbReference>
<evidence type="ECO:0000313" key="2">
    <source>
        <dbReference type="Proteomes" id="UP000617734"/>
    </source>
</evidence>
<organism evidence="1 2">
    <name type="scientific">Kitasatospora indigofera</name>
    <dbReference type="NCBI Taxonomy" id="67307"/>
    <lineage>
        <taxon>Bacteria</taxon>
        <taxon>Bacillati</taxon>
        <taxon>Actinomycetota</taxon>
        <taxon>Actinomycetes</taxon>
        <taxon>Kitasatosporales</taxon>
        <taxon>Streptomycetaceae</taxon>
        <taxon>Kitasatospora</taxon>
    </lineage>
</organism>
<name>A0A919KTX0_9ACTN</name>
<comment type="caution">
    <text evidence="1">The sequence shown here is derived from an EMBL/GenBank/DDBJ whole genome shotgun (WGS) entry which is preliminary data.</text>
</comment>
<evidence type="ECO:0000313" key="1">
    <source>
        <dbReference type="EMBL" id="GHH72313.1"/>
    </source>
</evidence>
<evidence type="ECO:0008006" key="3">
    <source>
        <dbReference type="Google" id="ProtNLM"/>
    </source>
</evidence>
<sequence>MSGFDFLAGEWDVVNRRLRDFLDPRSGWQRFDATSRCWSLFDGAANVDEMDCPDQGFKGLTLRLFDRETEEWSLHWSTSRSGRLDEPVRGRFGADGTGEFHGEDTYAGTGVRVRYRWSGIGDRTARWEQAFAVDGGDWLVNWVMDFTRRG</sequence>
<accession>A0A919KTX0</accession>
<keyword evidence="2" id="KW-1185">Reference proteome</keyword>
<dbReference type="GeneID" id="95353912"/>
<reference evidence="1" key="2">
    <citation type="submission" date="2020-09" db="EMBL/GenBank/DDBJ databases">
        <authorList>
            <person name="Sun Q."/>
            <person name="Ohkuma M."/>
        </authorList>
    </citation>
    <scope>NUCLEOTIDE SEQUENCE</scope>
    <source>
        <strain evidence="1">JCM 4646</strain>
    </source>
</reference>